<organism evidence="2 3">
    <name type="scientific">Thiomonas arsenitoxydans (strain DSM 22701 / CIP 110005 / 3As)</name>
    <dbReference type="NCBI Taxonomy" id="426114"/>
    <lineage>
        <taxon>Bacteria</taxon>
        <taxon>Pseudomonadati</taxon>
        <taxon>Pseudomonadota</taxon>
        <taxon>Betaproteobacteria</taxon>
        <taxon>Burkholderiales</taxon>
        <taxon>Thiomonas</taxon>
    </lineage>
</organism>
<feature type="region of interest" description="Disordered" evidence="1">
    <location>
        <begin position="124"/>
        <end position="147"/>
    </location>
</feature>
<sequence length="160" mass="17318">MGVDSRISSLFHLPMPTQRPSATVSPAPFIQKGAASLSAWARVSPPIAALRDAATLSHQMWQSARPLLPPALLDGVQAGRWQDGVWSLTASSSSVAAKLSQFKPTLLRHLQDRGFALRDMRIRVQPRAERGPQTAPAATQPPSCPDAVKARLRQLLEQAD</sequence>
<gene>
    <name evidence="2" type="ORF">J0I24_05830</name>
</gene>
<dbReference type="EMBL" id="JAFKMR010000013">
    <property type="protein sequence ID" value="MBN8743810.1"/>
    <property type="molecule type" value="Genomic_DNA"/>
</dbReference>
<dbReference type="InterPro" id="IPR007922">
    <property type="entry name" value="DciA-like"/>
</dbReference>
<evidence type="ECO:0000313" key="2">
    <source>
        <dbReference type="EMBL" id="MBN8743810.1"/>
    </source>
</evidence>
<proteinExistence type="predicted"/>
<reference evidence="2" key="1">
    <citation type="submission" date="2021-02" db="EMBL/GenBank/DDBJ databases">
        <title>Thiocyanate and organic carbon inputs drive convergent selection for specific autotrophic Afipia and Thiobacillus strains within complex microbiomes.</title>
        <authorList>
            <person name="Huddy R.J."/>
            <person name="Sachdeva R."/>
            <person name="Kadzinga F."/>
            <person name="Kantor R.S."/>
            <person name="Harrison S.T.L."/>
            <person name="Banfield J.F."/>
        </authorList>
    </citation>
    <scope>NUCLEOTIDE SEQUENCE</scope>
    <source>
        <strain evidence="2">SCN18_13_7_16_R3_B_64_19</strain>
    </source>
</reference>
<comment type="caution">
    <text evidence="2">The sequence shown here is derived from an EMBL/GenBank/DDBJ whole genome shotgun (WGS) entry which is preliminary data.</text>
</comment>
<protein>
    <submittedName>
        <fullName evidence="2">DUF721 domain-containing protein</fullName>
    </submittedName>
</protein>
<feature type="compositionally biased region" description="Low complexity" evidence="1">
    <location>
        <begin position="132"/>
        <end position="141"/>
    </location>
</feature>
<evidence type="ECO:0000256" key="1">
    <source>
        <dbReference type="SAM" id="MobiDB-lite"/>
    </source>
</evidence>
<dbReference type="Pfam" id="PF05258">
    <property type="entry name" value="DciA"/>
    <property type="match status" value="1"/>
</dbReference>
<name>A0A8I1STS2_THIA3</name>
<accession>A0A8I1STS2</accession>
<dbReference type="Proteomes" id="UP000664800">
    <property type="component" value="Unassembled WGS sequence"/>
</dbReference>
<dbReference type="AlphaFoldDB" id="A0A8I1STS2"/>
<evidence type="ECO:0000313" key="3">
    <source>
        <dbReference type="Proteomes" id="UP000664800"/>
    </source>
</evidence>